<accession>A0ABV7IMP8</accession>
<protein>
    <submittedName>
        <fullName evidence="1">Uncharacterized protein</fullName>
    </submittedName>
</protein>
<organism evidence="1 2">
    <name type="scientific">Novosphingobium bradum</name>
    <dbReference type="NCBI Taxonomy" id="1737444"/>
    <lineage>
        <taxon>Bacteria</taxon>
        <taxon>Pseudomonadati</taxon>
        <taxon>Pseudomonadota</taxon>
        <taxon>Alphaproteobacteria</taxon>
        <taxon>Sphingomonadales</taxon>
        <taxon>Sphingomonadaceae</taxon>
        <taxon>Novosphingobium</taxon>
    </lineage>
</organism>
<dbReference type="Proteomes" id="UP001595604">
    <property type="component" value="Unassembled WGS sequence"/>
</dbReference>
<proteinExistence type="predicted"/>
<keyword evidence="2" id="KW-1185">Reference proteome</keyword>
<evidence type="ECO:0000313" key="1">
    <source>
        <dbReference type="EMBL" id="MFC3173956.1"/>
    </source>
</evidence>
<gene>
    <name evidence="1" type="ORF">ACFOD9_06815</name>
</gene>
<comment type="caution">
    <text evidence="1">The sequence shown here is derived from an EMBL/GenBank/DDBJ whole genome shotgun (WGS) entry which is preliminary data.</text>
</comment>
<dbReference type="EMBL" id="JBHRTQ010000007">
    <property type="protein sequence ID" value="MFC3173956.1"/>
    <property type="molecule type" value="Genomic_DNA"/>
</dbReference>
<sequence>MLFTVLIAAQLAAATSAPSDLPTLRMTIKKVSDQTFECMDEQTKVQLGRQEESATPDSVVDLAMETCSHLRNYYANALVESGIEKHSAIDLTDQWFNSLREAYRRHVEEWLLDPKISDLRVKLLLSKMRKCIDAKSSDWSRLGDAAETVGKAAVTSCISSSAPLRPLVVYYLRSKKIPESNAESVMDNIEGTMKDVAVQTVISKRASRLPKR</sequence>
<name>A0ABV7IMP8_9SPHN</name>
<dbReference type="RefSeq" id="WP_379509336.1">
    <property type="nucleotide sequence ID" value="NZ_JBHRTQ010000007.1"/>
</dbReference>
<reference evidence="2" key="1">
    <citation type="journal article" date="2019" name="Int. J. Syst. Evol. Microbiol.">
        <title>The Global Catalogue of Microorganisms (GCM) 10K type strain sequencing project: providing services to taxonomists for standard genome sequencing and annotation.</title>
        <authorList>
            <consortium name="The Broad Institute Genomics Platform"/>
            <consortium name="The Broad Institute Genome Sequencing Center for Infectious Disease"/>
            <person name="Wu L."/>
            <person name="Ma J."/>
        </authorList>
    </citation>
    <scope>NUCLEOTIDE SEQUENCE [LARGE SCALE GENOMIC DNA]</scope>
    <source>
        <strain evidence="2">KCTC 42984</strain>
    </source>
</reference>
<evidence type="ECO:0000313" key="2">
    <source>
        <dbReference type="Proteomes" id="UP001595604"/>
    </source>
</evidence>